<evidence type="ECO:0000313" key="1">
    <source>
        <dbReference type="EMBL" id="ORX87124.1"/>
    </source>
</evidence>
<dbReference type="PANTHER" id="PTHR47703">
    <property type="entry name" value="D-AMINOACID AMINOTRANSFERASE-LIKE PLP-DEPENDENT ENZYMES SUPERFAMILY PROTEIN"/>
    <property type="match status" value="1"/>
</dbReference>
<proteinExistence type="predicted"/>
<dbReference type="SUPFAM" id="SSF56752">
    <property type="entry name" value="D-aminoacid aminotransferase-like PLP-dependent enzymes"/>
    <property type="match status" value="1"/>
</dbReference>
<dbReference type="Gene3D" id="3.20.10.10">
    <property type="entry name" value="D-amino Acid Aminotransferase, subunit A, domain 2"/>
    <property type="match status" value="1"/>
</dbReference>
<reference evidence="1 2" key="2">
    <citation type="submission" date="2016-08" db="EMBL/GenBank/DDBJ databases">
        <title>Pervasive Adenine N6-methylation of Active Genes in Fungi.</title>
        <authorList>
            <consortium name="DOE Joint Genome Institute"/>
            <person name="Mondo S.J."/>
            <person name="Dannebaum R.O."/>
            <person name="Kuo R.C."/>
            <person name="Labutti K."/>
            <person name="Haridas S."/>
            <person name="Kuo A."/>
            <person name="Salamov A."/>
            <person name="Ahrendt S.R."/>
            <person name="Lipzen A."/>
            <person name="Sullivan W."/>
            <person name="Andreopoulos W.B."/>
            <person name="Clum A."/>
            <person name="Lindquist E."/>
            <person name="Daum C."/>
            <person name="Ramamoorthy G.K."/>
            <person name="Gryganskyi A."/>
            <person name="Culley D."/>
            <person name="Magnuson J.K."/>
            <person name="James T.Y."/>
            <person name="O'Malley M.A."/>
            <person name="Stajich J.E."/>
            <person name="Spatafora J.W."/>
            <person name="Visel A."/>
            <person name="Grigoriev I.V."/>
        </authorList>
    </citation>
    <scope>NUCLEOTIDE SEQUENCE [LARGE SCALE GENOMIC DNA]</scope>
    <source>
        <strain evidence="1 2">S4</strain>
    </source>
</reference>
<evidence type="ECO:0008006" key="3">
    <source>
        <dbReference type="Google" id="ProtNLM"/>
    </source>
</evidence>
<sequence length="313" mass="36204">MGINIYLKSVGNHTSIEKSDDNNKLNIKDYPGGIYTTARTWKRKNVYDFLGHINRLTFGLNRIKYIDGHGKIEISEGIVETEEVENAMTPFRNSEQFSVIIKKLLQMAMIAFYQENSKDELKITILVTFNFELMKPEIYIHISELPIQKSDTISVGSALLHRTNAKVKYSQWAKDRSSYEDQLSEKDLNEIVMYDSEGNLYEGLSSNFYIYYNDSIYIAPEDAVLEGTIGKMVFKGCKEMNILVKREFPNINDIKKWSGAFITSTSRLVLPITKFYYKNELYELPVDPTIQSIKKYVSEEIKNASVYIFPELF</sequence>
<dbReference type="InterPro" id="IPR036038">
    <property type="entry name" value="Aminotransferase-like"/>
</dbReference>
<comment type="caution">
    <text evidence="1">The sequence shown here is derived from an EMBL/GenBank/DDBJ whole genome shotgun (WGS) entry which is preliminary data.</text>
</comment>
<dbReference type="Pfam" id="PF01063">
    <property type="entry name" value="Aminotran_4"/>
    <property type="match status" value="1"/>
</dbReference>
<dbReference type="InterPro" id="IPR043132">
    <property type="entry name" value="BCAT-like_C"/>
</dbReference>
<protein>
    <recommendedName>
        <fullName evidence="3">D-aminoacid aminotransferase-like PLP-dependent enzyme</fullName>
    </recommendedName>
</protein>
<dbReference type="InterPro" id="IPR001544">
    <property type="entry name" value="Aminotrans_IV"/>
</dbReference>
<dbReference type="OrthoDB" id="59470at2759"/>
<accession>A0A1Y1XP65</accession>
<dbReference type="GO" id="GO:0003824">
    <property type="term" value="F:catalytic activity"/>
    <property type="evidence" value="ECO:0007669"/>
    <property type="project" value="InterPro"/>
</dbReference>
<dbReference type="AlphaFoldDB" id="A0A1Y1XP65"/>
<keyword evidence="2" id="KW-1185">Reference proteome</keyword>
<gene>
    <name evidence="1" type="ORF">BCR32DRAFT_324603</name>
</gene>
<dbReference type="PANTHER" id="PTHR47703:SF2">
    <property type="entry name" value="D-AMINOACID AMINOTRANSFERASE-LIKE PLP-DEPENDENT ENZYMES SUPERFAMILY PROTEIN"/>
    <property type="match status" value="1"/>
</dbReference>
<evidence type="ECO:0000313" key="2">
    <source>
        <dbReference type="Proteomes" id="UP000193944"/>
    </source>
</evidence>
<organism evidence="1 2">
    <name type="scientific">Anaeromyces robustus</name>
    <dbReference type="NCBI Taxonomy" id="1754192"/>
    <lineage>
        <taxon>Eukaryota</taxon>
        <taxon>Fungi</taxon>
        <taxon>Fungi incertae sedis</taxon>
        <taxon>Chytridiomycota</taxon>
        <taxon>Chytridiomycota incertae sedis</taxon>
        <taxon>Neocallimastigomycetes</taxon>
        <taxon>Neocallimastigales</taxon>
        <taxon>Neocallimastigaceae</taxon>
        <taxon>Anaeromyces</taxon>
    </lineage>
</organism>
<dbReference type="EMBL" id="MCFG01000012">
    <property type="protein sequence ID" value="ORX87124.1"/>
    <property type="molecule type" value="Genomic_DNA"/>
</dbReference>
<name>A0A1Y1XP65_9FUNG</name>
<dbReference type="Proteomes" id="UP000193944">
    <property type="component" value="Unassembled WGS sequence"/>
</dbReference>
<reference evidence="1 2" key="1">
    <citation type="submission" date="2016-08" db="EMBL/GenBank/DDBJ databases">
        <title>A Parts List for Fungal Cellulosomes Revealed by Comparative Genomics.</title>
        <authorList>
            <consortium name="DOE Joint Genome Institute"/>
            <person name="Haitjema C.H."/>
            <person name="Gilmore S.P."/>
            <person name="Henske J.K."/>
            <person name="Solomon K.V."/>
            <person name="De Groot R."/>
            <person name="Kuo A."/>
            <person name="Mondo S.J."/>
            <person name="Salamov A.A."/>
            <person name="Labutti K."/>
            <person name="Zhao Z."/>
            <person name="Chiniquy J."/>
            <person name="Barry K."/>
            <person name="Brewer H.M."/>
            <person name="Purvine S.O."/>
            <person name="Wright A.T."/>
            <person name="Boxma B."/>
            <person name="Van Alen T."/>
            <person name="Hackstein J.H."/>
            <person name="Baker S.E."/>
            <person name="Grigoriev I.V."/>
            <person name="O'Malley M.A."/>
        </authorList>
    </citation>
    <scope>NUCLEOTIDE SEQUENCE [LARGE SCALE GENOMIC DNA]</scope>
    <source>
        <strain evidence="1 2">S4</strain>
    </source>
</reference>